<organism evidence="4 5">
    <name type="scientific">Parthenolecanium corni</name>
    <dbReference type="NCBI Taxonomy" id="536013"/>
    <lineage>
        <taxon>Eukaryota</taxon>
        <taxon>Metazoa</taxon>
        <taxon>Ecdysozoa</taxon>
        <taxon>Arthropoda</taxon>
        <taxon>Hexapoda</taxon>
        <taxon>Insecta</taxon>
        <taxon>Pterygota</taxon>
        <taxon>Neoptera</taxon>
        <taxon>Paraneoptera</taxon>
        <taxon>Hemiptera</taxon>
        <taxon>Sternorrhyncha</taxon>
        <taxon>Coccoidea</taxon>
        <taxon>Coccidae</taxon>
        <taxon>Parthenolecanium</taxon>
    </lineage>
</organism>
<evidence type="ECO:0000313" key="4">
    <source>
        <dbReference type="EMBL" id="KAK7605310.1"/>
    </source>
</evidence>
<comment type="subcellular location">
    <subcellularLocation>
        <location evidence="1">Nucleus</location>
    </subcellularLocation>
</comment>
<dbReference type="GO" id="GO:0005694">
    <property type="term" value="C:chromosome"/>
    <property type="evidence" value="ECO:0007669"/>
    <property type="project" value="InterPro"/>
</dbReference>
<evidence type="ECO:0000256" key="1">
    <source>
        <dbReference type="ARBA" id="ARBA00004123"/>
    </source>
</evidence>
<keyword evidence="2" id="KW-0539">Nucleus</keyword>
<dbReference type="InterPro" id="IPR013257">
    <property type="entry name" value="SRI"/>
</dbReference>
<protein>
    <recommendedName>
        <fullName evidence="3">Set2 Rpb1 interacting domain-containing protein</fullName>
    </recommendedName>
</protein>
<feature type="domain" description="Set2 Rpb1 interacting" evidence="3">
    <location>
        <begin position="342"/>
        <end position="384"/>
    </location>
</feature>
<sequence length="413" mass="47469">MDSFFDTSDESLLRWRMSVEEEENNLVDDEDSTAEPLLKTNVRASYLYHLRQSLRKNLESSKQKNVCDIEENMINKVIKGCSALLEEKALRSCMIARLYQRVMAQTIKEVKKATTDGQLFSPLQEFANRQSKVQSTSFCDKEIQTDDLVWPNPPSNSLQNPELTRIKPDQISPDKLKYSKSVNGITNAGDWSGQYTDPISDSRIHSIPSLDHRSIRNESNVHFENSHSNGLENHQRIVESNNFGSSKAASKNIDVVLKQEKNPVGNIAFNSASAKNDSFQLKLRSPNFVECVAYWYSLECELEELPPAKKQKLDEKFTQLFGKDHAIDYYFLSDEQKSITCRKRIAKHVVMELTNYYNQKKISSKQLFKTMAKHITSILLSRSLFPEPTDIKRSVAEFFVDGRIINSEDDFYF</sequence>
<dbReference type="EMBL" id="JBBCAQ010000002">
    <property type="protein sequence ID" value="KAK7605310.1"/>
    <property type="molecule type" value="Genomic_DNA"/>
</dbReference>
<accession>A0AAN9TUG1</accession>
<evidence type="ECO:0000259" key="3">
    <source>
        <dbReference type="Pfam" id="PF08236"/>
    </source>
</evidence>
<comment type="caution">
    <text evidence="4">The sequence shown here is derived from an EMBL/GenBank/DDBJ whole genome shotgun (WGS) entry which is preliminary data.</text>
</comment>
<dbReference type="Pfam" id="PF08236">
    <property type="entry name" value="SRI"/>
    <property type="match status" value="1"/>
</dbReference>
<keyword evidence="5" id="KW-1185">Reference proteome</keyword>
<reference evidence="4 5" key="1">
    <citation type="submission" date="2024-03" db="EMBL/GenBank/DDBJ databases">
        <title>Adaptation during the transition from Ophiocordyceps entomopathogen to insect associate is accompanied by gene loss and intensified selection.</title>
        <authorList>
            <person name="Ward C.M."/>
            <person name="Onetto C.A."/>
            <person name="Borneman A.R."/>
        </authorList>
    </citation>
    <scope>NUCLEOTIDE SEQUENCE [LARGE SCALE GENOMIC DNA]</scope>
    <source>
        <strain evidence="4">AWRI1</strain>
        <tissue evidence="4">Single Adult Female</tissue>
    </source>
</reference>
<dbReference type="Proteomes" id="UP001367676">
    <property type="component" value="Unassembled WGS sequence"/>
</dbReference>
<evidence type="ECO:0000313" key="5">
    <source>
        <dbReference type="Proteomes" id="UP001367676"/>
    </source>
</evidence>
<dbReference type="AlphaFoldDB" id="A0AAN9TUG1"/>
<proteinExistence type="predicted"/>
<name>A0AAN9TUG1_9HEMI</name>
<evidence type="ECO:0000256" key="2">
    <source>
        <dbReference type="ARBA" id="ARBA00023242"/>
    </source>
</evidence>
<gene>
    <name evidence="4" type="ORF">V9T40_007168</name>
</gene>
<dbReference type="GO" id="GO:0006355">
    <property type="term" value="P:regulation of DNA-templated transcription"/>
    <property type="evidence" value="ECO:0007669"/>
    <property type="project" value="InterPro"/>
</dbReference>